<keyword evidence="1" id="KW-0862">Zinc</keyword>
<dbReference type="PANTHER" id="PTHR30037">
    <property type="entry name" value="DNA-3-METHYLADENINE GLYCOSYLASE 1"/>
    <property type="match status" value="1"/>
</dbReference>
<dbReference type="PANTHER" id="PTHR30037:SF4">
    <property type="entry name" value="DNA-3-METHYLADENINE GLYCOSYLASE I"/>
    <property type="match status" value="1"/>
</dbReference>
<proteinExistence type="predicted"/>
<feature type="binding site" evidence="1">
    <location>
        <position position="18"/>
    </location>
    <ligand>
        <name>Zn(2+)</name>
        <dbReference type="ChEBI" id="CHEBI:29105"/>
    </ligand>
</feature>
<dbReference type="SUPFAM" id="SSF48150">
    <property type="entry name" value="DNA-glycosylase"/>
    <property type="match status" value="1"/>
</dbReference>
<evidence type="ECO:0000313" key="3">
    <source>
        <dbReference type="Proteomes" id="UP000030017"/>
    </source>
</evidence>
<protein>
    <submittedName>
        <fullName evidence="2">DNA-3-methyladenine glycosylase</fullName>
    </submittedName>
</protein>
<keyword evidence="3" id="KW-1185">Reference proteome</keyword>
<keyword evidence="1" id="KW-0479">Metal-binding</keyword>
<evidence type="ECO:0000256" key="1">
    <source>
        <dbReference type="PIRSR" id="PIRSR605019-1"/>
    </source>
</evidence>
<dbReference type="RefSeq" id="WP_036194071.1">
    <property type="nucleotide sequence ID" value="NZ_AVPS01000006.1"/>
</dbReference>
<name>A0A0A0EKD1_9GAMM</name>
<dbReference type="STRING" id="1122185.N792_09765"/>
<dbReference type="Pfam" id="PF03352">
    <property type="entry name" value="Adenine_glyco"/>
    <property type="match status" value="1"/>
</dbReference>
<accession>A0A0A0EKD1</accession>
<comment type="caution">
    <text evidence="2">The sequence shown here is derived from an EMBL/GenBank/DDBJ whole genome shotgun (WGS) entry which is preliminary data.</text>
</comment>
<dbReference type="EMBL" id="AVPS01000006">
    <property type="protein sequence ID" value="KGM51426.1"/>
    <property type="molecule type" value="Genomic_DNA"/>
</dbReference>
<dbReference type="InterPro" id="IPR005019">
    <property type="entry name" value="Adenine_glyco"/>
</dbReference>
<dbReference type="OrthoDB" id="9807664at2"/>
<dbReference type="GO" id="GO:0006284">
    <property type="term" value="P:base-excision repair"/>
    <property type="evidence" value="ECO:0007669"/>
    <property type="project" value="InterPro"/>
</dbReference>
<dbReference type="eggNOG" id="COG2818">
    <property type="taxonomic scope" value="Bacteria"/>
</dbReference>
<dbReference type="InterPro" id="IPR052891">
    <property type="entry name" value="DNA-3mA_glycosylase"/>
</dbReference>
<gene>
    <name evidence="2" type="ORF">N792_09765</name>
</gene>
<organism evidence="2 3">
    <name type="scientific">Lysobacter concretionis Ko07 = DSM 16239</name>
    <dbReference type="NCBI Taxonomy" id="1122185"/>
    <lineage>
        <taxon>Bacteria</taxon>
        <taxon>Pseudomonadati</taxon>
        <taxon>Pseudomonadota</taxon>
        <taxon>Gammaproteobacteria</taxon>
        <taxon>Lysobacterales</taxon>
        <taxon>Lysobacteraceae</taxon>
        <taxon>Novilysobacter</taxon>
    </lineage>
</organism>
<dbReference type="Proteomes" id="UP000030017">
    <property type="component" value="Unassembled WGS sequence"/>
</dbReference>
<dbReference type="GO" id="GO:0046872">
    <property type="term" value="F:metal ion binding"/>
    <property type="evidence" value="ECO:0007669"/>
    <property type="project" value="UniProtKB-KW"/>
</dbReference>
<dbReference type="GO" id="GO:0008725">
    <property type="term" value="F:DNA-3-methyladenine glycosylase activity"/>
    <property type="evidence" value="ECO:0007669"/>
    <property type="project" value="InterPro"/>
</dbReference>
<dbReference type="AlphaFoldDB" id="A0A0A0EKD1"/>
<dbReference type="InterPro" id="IPR011257">
    <property type="entry name" value="DNA_glycosylase"/>
</dbReference>
<dbReference type="Gene3D" id="1.10.340.30">
    <property type="entry name" value="Hypothetical protein, domain 2"/>
    <property type="match status" value="1"/>
</dbReference>
<feature type="binding site" evidence="1">
    <location>
        <position position="5"/>
    </location>
    <ligand>
        <name>Zn(2+)</name>
        <dbReference type="ChEBI" id="CHEBI:29105"/>
    </ligand>
</feature>
<sequence length="185" mass="20714">MSGYCDIAPGHPLHGPYHDHEYGFVQRGEAVLFERLLLEINQAGLSWETVLRKRENFRQAYDGFDVDKVAAYGEVEQARLLADAGIIRNRLKIQAAIHNAQVIQRLRASHGSFAVWLDAQATHDGSLRDKAGWVALFKRTFRFTGGEITGEFLMSLGYLPGAHREDCPVFARTLAAGAPWARHAR</sequence>
<reference evidence="2 3" key="1">
    <citation type="submission" date="2013-08" db="EMBL/GenBank/DDBJ databases">
        <title>Genome sequencing of Lysobacter.</title>
        <authorList>
            <person name="Zhang S."/>
            <person name="Wang G."/>
        </authorList>
    </citation>
    <scope>NUCLEOTIDE SEQUENCE [LARGE SCALE GENOMIC DNA]</scope>
    <source>
        <strain evidence="2 3">Ko07</strain>
    </source>
</reference>
<evidence type="ECO:0000313" key="2">
    <source>
        <dbReference type="EMBL" id="KGM51426.1"/>
    </source>
</evidence>